<gene>
    <name evidence="1" type="ORF">ACIBP4_16860</name>
</gene>
<protein>
    <submittedName>
        <fullName evidence="1">Uncharacterized protein</fullName>
    </submittedName>
</protein>
<sequence>MIVRWNPITLDRRFRPWRYGVGHSQLLLHAHADSNHDEHINVFFDDVRAVKLRSSYHPLILQPANQDTRASSLAFAQVPPRHQARFLCLTLPTADAGPGFIVCARATVLATNASGSGDAYTWNEHSRLLYVLKQPRLP</sequence>
<organism evidence="1 2">
    <name type="scientific">Micromonospora maritima</name>
    <dbReference type="NCBI Taxonomy" id="986711"/>
    <lineage>
        <taxon>Bacteria</taxon>
        <taxon>Bacillati</taxon>
        <taxon>Actinomycetota</taxon>
        <taxon>Actinomycetes</taxon>
        <taxon>Micromonosporales</taxon>
        <taxon>Micromonosporaceae</taxon>
        <taxon>Micromonospora</taxon>
    </lineage>
</organism>
<dbReference type="Proteomes" id="UP001612812">
    <property type="component" value="Unassembled WGS sequence"/>
</dbReference>
<accession>A0ABW7ZM94</accession>
<keyword evidence="2" id="KW-1185">Reference proteome</keyword>
<reference evidence="1 2" key="1">
    <citation type="submission" date="2024-10" db="EMBL/GenBank/DDBJ databases">
        <title>The Natural Products Discovery Center: Release of the First 8490 Sequenced Strains for Exploring Actinobacteria Biosynthetic Diversity.</title>
        <authorList>
            <person name="Kalkreuter E."/>
            <person name="Kautsar S.A."/>
            <person name="Yang D."/>
            <person name="Bader C.D."/>
            <person name="Teijaro C.N."/>
            <person name="Fluegel L."/>
            <person name="Davis C.M."/>
            <person name="Simpson J.R."/>
            <person name="Lauterbach L."/>
            <person name="Steele A.D."/>
            <person name="Gui C."/>
            <person name="Meng S."/>
            <person name="Li G."/>
            <person name="Viehrig K."/>
            <person name="Ye F."/>
            <person name="Su P."/>
            <person name="Kiefer A.F."/>
            <person name="Nichols A."/>
            <person name="Cepeda A.J."/>
            <person name="Yan W."/>
            <person name="Fan B."/>
            <person name="Jiang Y."/>
            <person name="Adhikari A."/>
            <person name="Zheng C.-J."/>
            <person name="Schuster L."/>
            <person name="Cowan T.M."/>
            <person name="Smanski M.J."/>
            <person name="Chevrette M.G."/>
            <person name="De Carvalho L.P.S."/>
            <person name="Shen B."/>
        </authorList>
    </citation>
    <scope>NUCLEOTIDE SEQUENCE [LARGE SCALE GENOMIC DNA]</scope>
    <source>
        <strain evidence="1 2">NPDC049845</strain>
    </source>
</reference>
<proteinExistence type="predicted"/>
<dbReference type="EMBL" id="JBITLE010000005">
    <property type="protein sequence ID" value="MFI7263951.1"/>
    <property type="molecule type" value="Genomic_DNA"/>
</dbReference>
<evidence type="ECO:0000313" key="2">
    <source>
        <dbReference type="Proteomes" id="UP001612812"/>
    </source>
</evidence>
<evidence type="ECO:0000313" key="1">
    <source>
        <dbReference type="EMBL" id="MFI7263951.1"/>
    </source>
</evidence>
<name>A0ABW7ZM94_9ACTN</name>
<dbReference type="RefSeq" id="WP_396769404.1">
    <property type="nucleotide sequence ID" value="NZ_JBITLA010000005.1"/>
</dbReference>
<comment type="caution">
    <text evidence="1">The sequence shown here is derived from an EMBL/GenBank/DDBJ whole genome shotgun (WGS) entry which is preliminary data.</text>
</comment>